<dbReference type="Gene3D" id="3.30.70.1820">
    <property type="entry name" value="L1 transposable element, RRM domain"/>
    <property type="match status" value="1"/>
</dbReference>
<accession>A0ABQ8L7Z4</accession>
<sequence>MDVSVDMHDYTLTAVTDPGFGKTLDTPNAMKIEGLKKTVEVKDLRGVPEKEEENIRDEVIHMCEQTYPDSKGKFSFAIDSVHRLGKKKNQIGSKTVPRTVIVQFTSRIVWDAVWKAAKSLAYFKGQWVVVHGRPYSTGQRKTKEAVAYGRRSTRSWKNCTLHGRPHLHLSY</sequence>
<keyword evidence="2" id="KW-1185">Reference proteome</keyword>
<evidence type="ECO:0000313" key="2">
    <source>
        <dbReference type="Proteomes" id="UP000830375"/>
    </source>
</evidence>
<name>A0ABQ8L7Z4_LABRO</name>
<dbReference type="Proteomes" id="UP000830375">
    <property type="component" value="Unassembled WGS sequence"/>
</dbReference>
<gene>
    <name evidence="1" type="ORF">H4Q32_027989</name>
</gene>
<reference evidence="1 2" key="1">
    <citation type="submission" date="2022-01" db="EMBL/GenBank/DDBJ databases">
        <title>A high-quality chromosome-level genome assembly of rohu carp, Labeo rohita.</title>
        <authorList>
            <person name="Arick M.A. II"/>
            <person name="Hsu C.-Y."/>
            <person name="Magbanua Z."/>
            <person name="Pechanova O."/>
            <person name="Grover C."/>
            <person name="Miller E."/>
            <person name="Thrash A."/>
            <person name="Ezzel L."/>
            <person name="Alam S."/>
            <person name="Benzie J."/>
            <person name="Hamilton M."/>
            <person name="Karsi A."/>
            <person name="Lawrence M.L."/>
            <person name="Peterson D.G."/>
        </authorList>
    </citation>
    <scope>NUCLEOTIDE SEQUENCE [LARGE SCALE GENOMIC DNA]</scope>
    <source>
        <strain evidence="2">BAU-BD-2019</strain>
        <tissue evidence="1">Blood</tissue>
    </source>
</reference>
<proteinExistence type="predicted"/>
<dbReference type="EMBL" id="JACTAM010000840">
    <property type="protein sequence ID" value="KAI2646805.1"/>
    <property type="molecule type" value="Genomic_DNA"/>
</dbReference>
<comment type="caution">
    <text evidence="1">The sequence shown here is derived from an EMBL/GenBank/DDBJ whole genome shotgun (WGS) entry which is preliminary data.</text>
</comment>
<evidence type="ECO:0000313" key="1">
    <source>
        <dbReference type="EMBL" id="KAI2646805.1"/>
    </source>
</evidence>
<protein>
    <submittedName>
        <fullName evidence="1">Exocyst complex component SEC8</fullName>
    </submittedName>
</protein>
<organism evidence="1 2">
    <name type="scientific">Labeo rohita</name>
    <name type="common">Indian major carp</name>
    <name type="synonym">Cyprinus rohita</name>
    <dbReference type="NCBI Taxonomy" id="84645"/>
    <lineage>
        <taxon>Eukaryota</taxon>
        <taxon>Metazoa</taxon>
        <taxon>Chordata</taxon>
        <taxon>Craniata</taxon>
        <taxon>Vertebrata</taxon>
        <taxon>Euteleostomi</taxon>
        <taxon>Actinopterygii</taxon>
        <taxon>Neopterygii</taxon>
        <taxon>Teleostei</taxon>
        <taxon>Ostariophysi</taxon>
        <taxon>Cypriniformes</taxon>
        <taxon>Cyprinidae</taxon>
        <taxon>Labeoninae</taxon>
        <taxon>Labeonini</taxon>
        <taxon>Labeo</taxon>
    </lineage>
</organism>